<feature type="region of interest" description="Disordered" evidence="2">
    <location>
        <begin position="1"/>
        <end position="29"/>
    </location>
</feature>
<dbReference type="EMBL" id="AUVB01000015">
    <property type="protein sequence ID" value="KGE04859.1"/>
    <property type="molecule type" value="Genomic_DNA"/>
</dbReference>
<accession>A0A095X1V1</accession>
<dbReference type="HOGENOM" id="CLU_201149_0_0_6"/>
<organism evidence="3 4">
    <name type="scientific">Pseudohaliea rubra DSM 19751</name>
    <dbReference type="NCBI Taxonomy" id="1265313"/>
    <lineage>
        <taxon>Bacteria</taxon>
        <taxon>Pseudomonadati</taxon>
        <taxon>Pseudomonadota</taxon>
        <taxon>Gammaproteobacteria</taxon>
        <taxon>Cellvibrionales</taxon>
        <taxon>Halieaceae</taxon>
        <taxon>Pseudohaliea</taxon>
    </lineage>
</organism>
<proteinExistence type="predicted"/>
<evidence type="ECO:0000256" key="1">
    <source>
        <dbReference type="SAM" id="Coils"/>
    </source>
</evidence>
<dbReference type="AlphaFoldDB" id="A0A095X1V1"/>
<evidence type="ECO:0000256" key="2">
    <source>
        <dbReference type="SAM" id="MobiDB-lite"/>
    </source>
</evidence>
<sequence length="72" mass="8309">MAGREQATDLDGNDDGFDPNIADYGDDDFAPLEAFSSQKQRLAAMRRRAERRLEEKRLREELGDYDLELDDD</sequence>
<dbReference type="RefSeq" id="WP_035517157.1">
    <property type="nucleotide sequence ID" value="NZ_KN234775.1"/>
</dbReference>
<comment type="caution">
    <text evidence="3">The sequence shown here is derived from an EMBL/GenBank/DDBJ whole genome shotgun (WGS) entry which is preliminary data.</text>
</comment>
<dbReference type="NCBIfam" id="NF046101">
    <property type="entry name" value="PA3496_fam"/>
    <property type="match status" value="1"/>
</dbReference>
<keyword evidence="1" id="KW-0175">Coiled coil</keyword>
<protein>
    <submittedName>
        <fullName evidence="3">Uncharacterized protein</fullName>
    </submittedName>
</protein>
<dbReference type="InterPro" id="IPR058059">
    <property type="entry name" value="PA3496-like"/>
</dbReference>
<gene>
    <name evidence="3" type="ORF">HRUBRA_00536</name>
</gene>
<reference evidence="3 4" key="1">
    <citation type="journal article" date="2014" name="Genome Announc.">
        <title>Genome Sequence of Gammaproteobacterial Pseudohaliea rubra Type Strain DSM 19751, Isolated from Coastal Seawater of the Mediterranean Sea.</title>
        <authorList>
            <person name="Spring S."/>
            <person name="Fiebig A."/>
            <person name="Riedel T."/>
            <person name="Goker M."/>
            <person name="Klenk H.P."/>
        </authorList>
    </citation>
    <scope>NUCLEOTIDE SEQUENCE [LARGE SCALE GENOMIC DNA]</scope>
    <source>
        <strain evidence="3 4">DSM 19751</strain>
    </source>
</reference>
<feature type="coiled-coil region" evidence="1">
    <location>
        <begin position="32"/>
        <end position="59"/>
    </location>
</feature>
<evidence type="ECO:0000313" key="4">
    <source>
        <dbReference type="Proteomes" id="UP000029640"/>
    </source>
</evidence>
<evidence type="ECO:0000313" key="3">
    <source>
        <dbReference type="EMBL" id="KGE04859.1"/>
    </source>
</evidence>
<name>A0A095X1V1_9GAMM</name>
<dbReference type="Proteomes" id="UP000029640">
    <property type="component" value="Unassembled WGS sequence"/>
</dbReference>
<keyword evidence="4" id="KW-1185">Reference proteome</keyword>